<dbReference type="VEuPathDB" id="FungiDB:PYU1_G009342"/>
<reference evidence="2" key="3">
    <citation type="submission" date="2015-02" db="UniProtKB">
        <authorList>
            <consortium name="EnsemblProtists"/>
        </authorList>
    </citation>
    <scope>IDENTIFICATION</scope>
    <source>
        <strain evidence="2">DAOM BR144</strain>
    </source>
</reference>
<keyword evidence="1" id="KW-0472">Membrane</keyword>
<keyword evidence="3" id="KW-1185">Reference proteome</keyword>
<keyword evidence="1" id="KW-1133">Transmembrane helix</keyword>
<proteinExistence type="predicted"/>
<dbReference type="OMA" id="FRWRRIG"/>
<sequence>METSPSVCYEFVNVNQLPSIDIMKSIKSVIFTARGLERFNQVTSKCSRMAALLYSMSLPFDLTMLLVQASTGRWFAFLKLICQLPFLLIGISSLRVDLLKCSIRTYDFWFSSVVNLINCVAFCLYLGDLRMIVAPVFWLDVQMSICGDANLQTRQLVNTSLAAIVYQICLANTVAWQLTPGAHNTTILKFKTHDMAYSDLLLNTLGTTHQYLKQKKQVDSTTFRCITYKCRVKLKIKNPQIATEALTKRSVGSSRRAAVTPVTRQKLLFVSSDVSFLEDGVVNKRIAGLLGDPASPSFRWRRIGLYSLGLCTLVLNMIPFVWKKYPWQKLRDLAFIALACSLDFFGFFAASLNRQLLRELVFSFDFCFFSAQLFLVHLSVCDLFFWDIWCFLVLFNLLLMHWVLVIDTLTPKVQERLGLRKHFIVPAVIFVVVAISRVNLDMIFFAPTRPTQDRILWSVHVFHHKIDFRSHVDNLALGFLHYVEIVHQWRG</sequence>
<feature type="transmembrane region" description="Helical" evidence="1">
    <location>
        <begin position="74"/>
        <end position="96"/>
    </location>
</feature>
<reference evidence="3" key="1">
    <citation type="journal article" date="2010" name="Genome Biol.">
        <title>Genome sequence of the necrotrophic plant pathogen Pythium ultimum reveals original pathogenicity mechanisms and effector repertoire.</title>
        <authorList>
            <person name="Levesque C.A."/>
            <person name="Brouwer H."/>
            <person name="Cano L."/>
            <person name="Hamilton J.P."/>
            <person name="Holt C."/>
            <person name="Huitema E."/>
            <person name="Raffaele S."/>
            <person name="Robideau G.P."/>
            <person name="Thines M."/>
            <person name="Win J."/>
            <person name="Zerillo M.M."/>
            <person name="Beakes G.W."/>
            <person name="Boore J.L."/>
            <person name="Busam D."/>
            <person name="Dumas B."/>
            <person name="Ferriera S."/>
            <person name="Fuerstenberg S.I."/>
            <person name="Gachon C.M."/>
            <person name="Gaulin E."/>
            <person name="Govers F."/>
            <person name="Grenville-Briggs L."/>
            <person name="Horner N."/>
            <person name="Hostetler J."/>
            <person name="Jiang R.H."/>
            <person name="Johnson J."/>
            <person name="Krajaejun T."/>
            <person name="Lin H."/>
            <person name="Meijer H.J."/>
            <person name="Moore B."/>
            <person name="Morris P."/>
            <person name="Phuntmart V."/>
            <person name="Puiu D."/>
            <person name="Shetty J."/>
            <person name="Stajich J.E."/>
            <person name="Tripathy S."/>
            <person name="Wawra S."/>
            <person name="van West P."/>
            <person name="Whitty B.R."/>
            <person name="Coutinho P.M."/>
            <person name="Henrissat B."/>
            <person name="Martin F."/>
            <person name="Thomas P.D."/>
            <person name="Tyler B.M."/>
            <person name="De Vries R.P."/>
            <person name="Kamoun S."/>
            <person name="Yandell M."/>
            <person name="Tisserat N."/>
            <person name="Buell C.R."/>
        </authorList>
    </citation>
    <scope>NUCLEOTIDE SEQUENCE</scope>
    <source>
        <strain evidence="3">DAOM:BR144</strain>
    </source>
</reference>
<feature type="transmembrane region" description="Helical" evidence="1">
    <location>
        <begin position="360"/>
        <end position="380"/>
    </location>
</feature>
<reference evidence="3" key="2">
    <citation type="submission" date="2010-04" db="EMBL/GenBank/DDBJ databases">
        <authorList>
            <person name="Buell R."/>
            <person name="Hamilton J."/>
            <person name="Hostetler J."/>
        </authorList>
    </citation>
    <scope>NUCLEOTIDE SEQUENCE [LARGE SCALE GENOMIC DNA]</scope>
    <source>
        <strain evidence="3">DAOM:BR144</strain>
    </source>
</reference>
<feature type="transmembrane region" description="Helical" evidence="1">
    <location>
        <begin position="386"/>
        <end position="410"/>
    </location>
</feature>
<dbReference type="Proteomes" id="UP000019132">
    <property type="component" value="Unassembled WGS sequence"/>
</dbReference>
<organism evidence="2 3">
    <name type="scientific">Globisporangium ultimum (strain ATCC 200006 / CBS 805.95 / DAOM BR144)</name>
    <name type="common">Pythium ultimum</name>
    <dbReference type="NCBI Taxonomy" id="431595"/>
    <lineage>
        <taxon>Eukaryota</taxon>
        <taxon>Sar</taxon>
        <taxon>Stramenopiles</taxon>
        <taxon>Oomycota</taxon>
        <taxon>Peronosporomycetes</taxon>
        <taxon>Pythiales</taxon>
        <taxon>Pythiaceae</taxon>
        <taxon>Globisporangium</taxon>
    </lineage>
</organism>
<feature type="transmembrane region" description="Helical" evidence="1">
    <location>
        <begin position="334"/>
        <end position="353"/>
    </location>
</feature>
<accession>K3WWL2</accession>
<evidence type="ECO:0000256" key="1">
    <source>
        <dbReference type="SAM" id="Phobius"/>
    </source>
</evidence>
<protein>
    <submittedName>
        <fullName evidence="2">Uncharacterized protein</fullName>
    </submittedName>
</protein>
<dbReference type="HOGENOM" id="CLU_024360_2_0_1"/>
<evidence type="ECO:0000313" key="3">
    <source>
        <dbReference type="Proteomes" id="UP000019132"/>
    </source>
</evidence>
<feature type="transmembrane region" description="Helical" evidence="1">
    <location>
        <begin position="108"/>
        <end position="127"/>
    </location>
</feature>
<dbReference type="AlphaFoldDB" id="K3WWL2"/>
<dbReference type="EMBL" id="GL376622">
    <property type="status" value="NOT_ANNOTATED_CDS"/>
    <property type="molecule type" value="Genomic_DNA"/>
</dbReference>
<keyword evidence="1" id="KW-0812">Transmembrane</keyword>
<name>K3WWL2_GLOUD</name>
<feature type="transmembrane region" description="Helical" evidence="1">
    <location>
        <begin position="422"/>
        <end position="440"/>
    </location>
</feature>
<feature type="transmembrane region" description="Helical" evidence="1">
    <location>
        <begin position="303"/>
        <end position="322"/>
    </location>
</feature>
<evidence type="ECO:0000313" key="2">
    <source>
        <dbReference type="EnsemblProtists" id="PYU1_T009360"/>
    </source>
</evidence>
<dbReference type="InParanoid" id="K3WWL2"/>
<dbReference type="eggNOG" id="ENOG502RW0H">
    <property type="taxonomic scope" value="Eukaryota"/>
</dbReference>
<dbReference type="EnsemblProtists" id="PYU1_T009360">
    <property type="protein sequence ID" value="PYU1_T009360"/>
    <property type="gene ID" value="PYU1_G009342"/>
</dbReference>